<dbReference type="InterPro" id="IPR018145">
    <property type="entry name" value="CagE_TrbE_VirB_cntrl_dom"/>
</dbReference>
<dbReference type="Proteomes" id="UP000298234">
    <property type="component" value="Unassembled WGS sequence"/>
</dbReference>
<dbReference type="RefSeq" id="WP_134257807.1">
    <property type="nucleotide sequence ID" value="NZ_SNSG01000079.1"/>
</dbReference>
<organism evidence="5 6">
    <name type="scientific">Burkholderia cepacia</name>
    <name type="common">Pseudomonas cepacia</name>
    <dbReference type="NCBI Taxonomy" id="292"/>
    <lineage>
        <taxon>Bacteria</taxon>
        <taxon>Pseudomonadati</taxon>
        <taxon>Pseudomonadota</taxon>
        <taxon>Betaproteobacteria</taxon>
        <taxon>Burkholderiales</taxon>
        <taxon>Burkholderiaceae</taxon>
        <taxon>Burkholderia</taxon>
        <taxon>Burkholderia cepacia complex</taxon>
    </lineage>
</organism>
<dbReference type="PANTHER" id="PTHR30121">
    <property type="entry name" value="UNCHARACTERIZED PROTEIN YJGR-RELATED"/>
    <property type="match status" value="1"/>
</dbReference>
<dbReference type="InterPro" id="IPR027417">
    <property type="entry name" value="P-loop_NTPase"/>
</dbReference>
<dbReference type="AlphaFoldDB" id="A0AAX2RCG4"/>
<evidence type="ECO:0000313" key="5">
    <source>
        <dbReference type="EMBL" id="TEU32662.1"/>
    </source>
</evidence>
<proteinExistence type="inferred from homology"/>
<evidence type="ECO:0000259" key="4">
    <source>
        <dbReference type="Pfam" id="PF03135"/>
    </source>
</evidence>
<feature type="domain" description="CagE TrbE VirB component of type IV transporter system central" evidence="4">
    <location>
        <begin position="200"/>
        <end position="410"/>
    </location>
</feature>
<dbReference type="Gene3D" id="3.40.50.300">
    <property type="entry name" value="P-loop containing nucleotide triphosphate hydrolases"/>
    <property type="match status" value="1"/>
</dbReference>
<dbReference type="Pfam" id="PF03135">
    <property type="entry name" value="CagE_TrbE_VirB"/>
    <property type="match status" value="1"/>
</dbReference>
<keyword evidence="3" id="KW-0067">ATP-binding</keyword>
<evidence type="ECO:0000313" key="6">
    <source>
        <dbReference type="Proteomes" id="UP000298234"/>
    </source>
</evidence>
<evidence type="ECO:0000256" key="2">
    <source>
        <dbReference type="ARBA" id="ARBA00022741"/>
    </source>
</evidence>
<comment type="caution">
    <text evidence="5">The sequence shown here is derived from an EMBL/GenBank/DDBJ whole genome shotgun (WGS) entry which is preliminary data.</text>
</comment>
<dbReference type="EMBL" id="SNSQ01000096">
    <property type="protein sequence ID" value="TEU32662.1"/>
    <property type="molecule type" value="Genomic_DNA"/>
</dbReference>
<dbReference type="PANTHER" id="PTHR30121:SF12">
    <property type="entry name" value="TYPE IV SECRETION SYSTEM PROTEIN CAGE"/>
    <property type="match status" value="1"/>
</dbReference>
<reference evidence="5 6" key="1">
    <citation type="submission" date="2019-03" db="EMBL/GenBank/DDBJ databases">
        <title>Burkholderia cepacia outbreak.</title>
        <authorList>
            <person name="Farzana R."/>
            <person name="Walsh T.R."/>
        </authorList>
    </citation>
    <scope>NUCLEOTIDE SEQUENCE [LARGE SCALE GENOMIC DNA]</scope>
    <source>
        <strain evidence="6">d13</strain>
    </source>
</reference>
<keyword evidence="2" id="KW-0547">Nucleotide-binding</keyword>
<comment type="similarity">
    <text evidence="1">Belongs to the TrbE/VirB4 family.</text>
</comment>
<dbReference type="GO" id="GO:0005524">
    <property type="term" value="F:ATP binding"/>
    <property type="evidence" value="ECO:0007669"/>
    <property type="project" value="UniProtKB-KW"/>
</dbReference>
<name>A0AAX2RCG4_BURCE</name>
<evidence type="ECO:0000256" key="1">
    <source>
        <dbReference type="ARBA" id="ARBA00006512"/>
    </source>
</evidence>
<accession>A0AAX2RCG4</accession>
<dbReference type="SUPFAM" id="SSF52540">
    <property type="entry name" value="P-loop containing nucleoside triphosphate hydrolases"/>
    <property type="match status" value="1"/>
</dbReference>
<protein>
    <recommendedName>
        <fullName evidence="4">CagE TrbE VirB component of type IV transporter system central domain-containing protein</fullName>
    </recommendedName>
</protein>
<sequence length="838" mass="94660">MNLGELLERHFDAPLVEPKADTDRDVEENLHTTSEIPFGVDAYVNDHTLNTLDGTKLQIIKIEGLYAEMLNDDDIDNYKMRRDTALQSIASPDLGIYVHEIRRESDAWPSGTYKNWFPNYLNERLKGRHQKKDRKLYRHDIYISLCRYRHMSGVAGAIGKVLGKLSSSMGGMDSDRRQLRDLDEKVASLMKSLKVYGPRRLSRVTTERGTFCEMARFLRYLINLEDGPIRADAYHLGRALSTAYLSFDKNVVLGRDVFEVKGINHWRIGQVMAMSQWPSGTFAGMTDPFQKVKAEVIVTQKFFPLNKLDTNRDSAMRERRASHDAVQSEVQAEMSSFRKRMLMGRTIAGEHHMSVLVHVAVDPANIDDTLDRLDLATGHVGECFKAWGVPPIIETVGMERAVWSQVPGASKRHNGRVGKIEALNFASFASLHSFPKGKMSGNLWGDCLLLLETEGRTGYALNFHEERPGMVPGHLNICALTGRGKTLLMAILVSQADKVEPRVLWFDRENGATVFNEAMNGHEIVLSTQTPLGNPCKMPDSVENRSTLREMLMMMATCYGYKLTESDVARIAKVVEDNFDDEKTPFADRKLSSHAWRFGLPDSGLYQAMAIWHSNGANAAVFDNDEDGVDLASHRHIRVEMRHLMKDNQARPELPVLAYYLTHRFEQSLDGTPAMVVWDEAQLLVRNPFWAAKIEAYRETFRRRNCVTVFITPEPNALYNPVLAVKNQAVVSIYLGNDKASTTDYVANLDCTESERQYIRTMPEFWMLIKRAGGASVHASFDMSDMPDLVPVLSSNDKSVNVMREVKKELGTNDPKIWVPVFMERAMAAGTHNQGGKK</sequence>
<evidence type="ECO:0000256" key="3">
    <source>
        <dbReference type="ARBA" id="ARBA00022840"/>
    </source>
</evidence>
<dbReference type="InterPro" id="IPR051162">
    <property type="entry name" value="T4SS_component"/>
</dbReference>
<gene>
    <name evidence="5" type="ORF">E3D37_42495</name>
</gene>